<gene>
    <name evidence="4" type="ORF">GCM10010339_31420</name>
</gene>
<comment type="caution">
    <text evidence="4">The sequence shown here is derived from an EMBL/GenBank/DDBJ whole genome shotgun (WGS) entry which is preliminary data.</text>
</comment>
<evidence type="ECO:0000259" key="3">
    <source>
        <dbReference type="SMART" id="SM00822"/>
    </source>
</evidence>
<dbReference type="Proteomes" id="UP000655443">
    <property type="component" value="Unassembled WGS sequence"/>
</dbReference>
<protein>
    <submittedName>
        <fullName evidence="4">Glucose 1-dehydrogenase</fullName>
    </submittedName>
</protein>
<dbReference type="Gene3D" id="3.40.50.720">
    <property type="entry name" value="NAD(P)-binding Rossmann-like Domain"/>
    <property type="match status" value="1"/>
</dbReference>
<proteinExistence type="inferred from homology"/>
<dbReference type="InterPro" id="IPR057326">
    <property type="entry name" value="KR_dom"/>
</dbReference>
<dbReference type="PANTHER" id="PTHR43639">
    <property type="entry name" value="OXIDOREDUCTASE, SHORT-CHAIN DEHYDROGENASE/REDUCTASE FAMILY (AFU_ORTHOLOGUE AFUA_5G02870)"/>
    <property type="match status" value="1"/>
</dbReference>
<dbReference type="Pfam" id="PF13561">
    <property type="entry name" value="adh_short_C2"/>
    <property type="match status" value="1"/>
</dbReference>
<dbReference type="FunFam" id="3.40.50.720:FF:000084">
    <property type="entry name" value="Short-chain dehydrogenase reductase"/>
    <property type="match status" value="1"/>
</dbReference>
<feature type="domain" description="Ketoreductase" evidence="3">
    <location>
        <begin position="18"/>
        <end position="199"/>
    </location>
</feature>
<dbReference type="PANTHER" id="PTHR43639:SF1">
    <property type="entry name" value="SHORT-CHAIN DEHYDROGENASE_REDUCTASE FAMILY PROTEIN"/>
    <property type="match status" value="1"/>
</dbReference>
<keyword evidence="2" id="KW-0560">Oxidoreductase</keyword>
<evidence type="ECO:0000256" key="2">
    <source>
        <dbReference type="ARBA" id="ARBA00023002"/>
    </source>
</evidence>
<comment type="similarity">
    <text evidence="1">Belongs to the short-chain dehydrogenases/reductases (SDR) family.</text>
</comment>
<keyword evidence="5" id="KW-1185">Reference proteome</keyword>
<dbReference type="InterPro" id="IPR036291">
    <property type="entry name" value="NAD(P)-bd_dom_sf"/>
</dbReference>
<dbReference type="PRINTS" id="PR00080">
    <property type="entry name" value="SDRFAMILY"/>
</dbReference>
<name>A0A918YH37_9ACTN</name>
<dbReference type="GO" id="GO:0016491">
    <property type="term" value="F:oxidoreductase activity"/>
    <property type="evidence" value="ECO:0007669"/>
    <property type="project" value="UniProtKB-KW"/>
</dbReference>
<reference evidence="4" key="1">
    <citation type="journal article" date="2014" name="Int. J. Syst. Evol. Microbiol.">
        <title>Complete genome sequence of Corynebacterium casei LMG S-19264T (=DSM 44701T), isolated from a smear-ripened cheese.</title>
        <authorList>
            <consortium name="US DOE Joint Genome Institute (JGI-PGF)"/>
            <person name="Walter F."/>
            <person name="Albersmeier A."/>
            <person name="Kalinowski J."/>
            <person name="Ruckert C."/>
        </authorList>
    </citation>
    <scope>NUCLEOTIDE SEQUENCE</scope>
    <source>
        <strain evidence="4">JCM 4714</strain>
    </source>
</reference>
<sequence>MNHPMNHPEKLRALLHGQTALVTGASGGIGRAIALRFAEHGAAVAVHCRTAVDAAGQVASRIRESGGEAVVVRADLTDEDACHRLVREVTDWSGGRLTALVNNAAVQPVQPLPAMTAAEWRTVVDTDLTSVFACTQAAVAPMRAHGGGTVTHIASIEAAHPAAGHAHYSAAKAAVVMHARAAALEYGPDGIRVNTVSPGLIDRPGLAQAWPDGVRRWLAAAPTGRLGRPEDVADACVFLASPLAGWITGHDLTVDGGISARPTW</sequence>
<dbReference type="SUPFAM" id="SSF51735">
    <property type="entry name" value="NAD(P)-binding Rossmann-fold domains"/>
    <property type="match status" value="1"/>
</dbReference>
<dbReference type="NCBIfam" id="NF005559">
    <property type="entry name" value="PRK07231.1"/>
    <property type="match status" value="1"/>
</dbReference>
<dbReference type="EMBL" id="BMVG01000006">
    <property type="protein sequence ID" value="GHE03570.1"/>
    <property type="molecule type" value="Genomic_DNA"/>
</dbReference>
<reference evidence="4" key="2">
    <citation type="submission" date="2020-09" db="EMBL/GenBank/DDBJ databases">
        <authorList>
            <person name="Sun Q."/>
            <person name="Ohkuma M."/>
        </authorList>
    </citation>
    <scope>NUCLEOTIDE SEQUENCE</scope>
    <source>
        <strain evidence="4">JCM 4714</strain>
    </source>
</reference>
<dbReference type="PRINTS" id="PR00081">
    <property type="entry name" value="GDHRDH"/>
</dbReference>
<organism evidence="4 5">
    <name type="scientific">Streptomyces alanosinicus</name>
    <dbReference type="NCBI Taxonomy" id="68171"/>
    <lineage>
        <taxon>Bacteria</taxon>
        <taxon>Bacillati</taxon>
        <taxon>Actinomycetota</taxon>
        <taxon>Actinomycetes</taxon>
        <taxon>Kitasatosporales</taxon>
        <taxon>Streptomycetaceae</taxon>
        <taxon>Streptomyces</taxon>
    </lineage>
</organism>
<dbReference type="InterPro" id="IPR002347">
    <property type="entry name" value="SDR_fam"/>
</dbReference>
<dbReference type="SMART" id="SM00822">
    <property type="entry name" value="PKS_KR"/>
    <property type="match status" value="1"/>
</dbReference>
<evidence type="ECO:0000313" key="5">
    <source>
        <dbReference type="Proteomes" id="UP000655443"/>
    </source>
</evidence>
<evidence type="ECO:0000256" key="1">
    <source>
        <dbReference type="ARBA" id="ARBA00006484"/>
    </source>
</evidence>
<evidence type="ECO:0000313" key="4">
    <source>
        <dbReference type="EMBL" id="GHE03570.1"/>
    </source>
</evidence>
<dbReference type="AlphaFoldDB" id="A0A918YH37"/>
<accession>A0A918YH37</accession>
<dbReference type="RefSeq" id="WP_229881567.1">
    <property type="nucleotide sequence ID" value="NZ_BMVG01000006.1"/>
</dbReference>